<feature type="region of interest" description="Disordered" evidence="1">
    <location>
        <begin position="107"/>
        <end position="131"/>
    </location>
</feature>
<evidence type="ECO:0000313" key="2">
    <source>
        <dbReference type="Proteomes" id="UP000095280"/>
    </source>
</evidence>
<keyword evidence="2" id="KW-1185">Reference proteome</keyword>
<organism evidence="2 3">
    <name type="scientific">Macrostomum lignano</name>
    <dbReference type="NCBI Taxonomy" id="282301"/>
    <lineage>
        <taxon>Eukaryota</taxon>
        <taxon>Metazoa</taxon>
        <taxon>Spiralia</taxon>
        <taxon>Lophotrochozoa</taxon>
        <taxon>Platyhelminthes</taxon>
        <taxon>Rhabditophora</taxon>
        <taxon>Macrostomorpha</taxon>
        <taxon>Macrostomida</taxon>
        <taxon>Macrostomidae</taxon>
        <taxon>Macrostomum</taxon>
    </lineage>
</organism>
<protein>
    <submittedName>
        <fullName evidence="3">IF rod domain-containing protein</fullName>
    </submittedName>
</protein>
<reference evidence="3" key="1">
    <citation type="submission" date="2016-11" db="UniProtKB">
        <authorList>
            <consortium name="WormBaseParasite"/>
        </authorList>
    </citation>
    <scope>IDENTIFICATION</scope>
</reference>
<proteinExistence type="predicted"/>
<accession>A0A1I8J7Q0</accession>
<dbReference type="AlphaFoldDB" id="A0A1I8J7Q0"/>
<feature type="compositionally biased region" description="Low complexity" evidence="1">
    <location>
        <begin position="112"/>
        <end position="131"/>
    </location>
</feature>
<dbReference type="Proteomes" id="UP000095280">
    <property type="component" value="Unplaced"/>
</dbReference>
<sequence length="131" mass="14534">CSYRNARGRQLSGSVLAGSRRYHPELSAVSFRPALQSTQRHQYEQFENYLSSIGSGGAVGTTTYSALYASSRRDTDNESMSHFEENLRAELGKISANYDSYLAERATGAGGTRSTEFRASFRSSASRGRRW</sequence>
<evidence type="ECO:0000313" key="3">
    <source>
        <dbReference type="WBParaSite" id="maker-uti_cns_0046145-snap-gene-0.6-mRNA-1"/>
    </source>
</evidence>
<name>A0A1I8J7Q0_9PLAT</name>
<dbReference type="WBParaSite" id="maker-uti_cns_0046145-snap-gene-0.6-mRNA-1">
    <property type="protein sequence ID" value="maker-uti_cns_0046145-snap-gene-0.6-mRNA-1"/>
    <property type="gene ID" value="maker-uti_cns_0046145-snap-gene-0.6"/>
</dbReference>
<evidence type="ECO:0000256" key="1">
    <source>
        <dbReference type="SAM" id="MobiDB-lite"/>
    </source>
</evidence>